<reference evidence="3" key="1">
    <citation type="journal article" date="2012" name="Nat. Biotechnol.">
        <title>Reference genome sequence of the model plant Setaria.</title>
        <authorList>
            <person name="Bennetzen J.L."/>
            <person name="Schmutz J."/>
            <person name="Wang H."/>
            <person name="Percifield R."/>
            <person name="Hawkins J."/>
            <person name="Pontaroli A.C."/>
            <person name="Estep M."/>
            <person name="Feng L."/>
            <person name="Vaughn J.N."/>
            <person name="Grimwood J."/>
            <person name="Jenkins J."/>
            <person name="Barry K."/>
            <person name="Lindquist E."/>
            <person name="Hellsten U."/>
            <person name="Deshpande S."/>
            <person name="Wang X."/>
            <person name="Wu X."/>
            <person name="Mitros T."/>
            <person name="Triplett J."/>
            <person name="Yang X."/>
            <person name="Ye C.Y."/>
            <person name="Mauro-Herrera M."/>
            <person name="Wang L."/>
            <person name="Li P."/>
            <person name="Sharma M."/>
            <person name="Sharma R."/>
            <person name="Ronald P.C."/>
            <person name="Panaud O."/>
            <person name="Kellogg E.A."/>
            <person name="Brutnell T.P."/>
            <person name="Doust A.N."/>
            <person name="Tuskan G.A."/>
            <person name="Rokhsar D."/>
            <person name="Devos K.M."/>
        </authorList>
    </citation>
    <scope>NUCLEOTIDE SEQUENCE [LARGE SCALE GENOMIC DNA]</scope>
    <source>
        <strain evidence="3">cv. Yugu1</strain>
    </source>
</reference>
<dbReference type="InParanoid" id="K4A107"/>
<organism evidence="2 3">
    <name type="scientific">Setaria italica</name>
    <name type="common">Foxtail millet</name>
    <name type="synonym">Panicum italicum</name>
    <dbReference type="NCBI Taxonomy" id="4555"/>
    <lineage>
        <taxon>Eukaryota</taxon>
        <taxon>Viridiplantae</taxon>
        <taxon>Streptophyta</taxon>
        <taxon>Embryophyta</taxon>
        <taxon>Tracheophyta</taxon>
        <taxon>Spermatophyta</taxon>
        <taxon>Magnoliopsida</taxon>
        <taxon>Liliopsida</taxon>
        <taxon>Poales</taxon>
        <taxon>Poaceae</taxon>
        <taxon>PACMAD clade</taxon>
        <taxon>Panicoideae</taxon>
        <taxon>Panicodae</taxon>
        <taxon>Paniceae</taxon>
        <taxon>Cenchrinae</taxon>
        <taxon>Setaria</taxon>
    </lineage>
</organism>
<dbReference type="GO" id="GO:0008234">
    <property type="term" value="F:cysteine-type peptidase activity"/>
    <property type="evidence" value="ECO:0007669"/>
    <property type="project" value="InterPro"/>
</dbReference>
<feature type="domain" description="Peptidase C1A papain C-terminal" evidence="1">
    <location>
        <begin position="123"/>
        <end position="217"/>
    </location>
</feature>
<evidence type="ECO:0000313" key="2">
    <source>
        <dbReference type="EnsemblPlants" id="KQL26076"/>
    </source>
</evidence>
<reference evidence="2" key="2">
    <citation type="submission" date="2018-08" db="UniProtKB">
        <authorList>
            <consortium name="EnsemblPlants"/>
        </authorList>
    </citation>
    <scope>IDENTIFICATION</scope>
    <source>
        <strain evidence="2">Yugu1</strain>
    </source>
</reference>
<evidence type="ECO:0000313" key="3">
    <source>
        <dbReference type="Proteomes" id="UP000004995"/>
    </source>
</evidence>
<dbReference type="Proteomes" id="UP000004995">
    <property type="component" value="Unassembled WGS sequence"/>
</dbReference>
<dbReference type="OMA" id="HHNEDAS"/>
<dbReference type="eggNOG" id="ENOG502RRSY">
    <property type="taxonomic scope" value="Eukaryota"/>
</dbReference>
<dbReference type="EMBL" id="AGNK02001276">
    <property type="status" value="NOT_ANNOTATED_CDS"/>
    <property type="molecule type" value="Genomic_DNA"/>
</dbReference>
<dbReference type="SUPFAM" id="SSF54001">
    <property type="entry name" value="Cysteine proteinases"/>
    <property type="match status" value="1"/>
</dbReference>
<sequence>MSFTAKLQAALVPMSNGNLEFSWINARYNGINLLPDEAFSAGAEMAVRQDAAMEGKTCDVKFSSSSLVRDYEEHTGRKISEESTANLPSDVRQETIRSLFRNKGALATSANWEGERRIKLTSCLKQASAHFHRIADFIRQGKPVVGCFRVDEEFHTLEPEEIYHCEAETEAETHGQIRFAHYVLFVGYGYDIYDEAYLVFLNSLGTGFGNNGFGRVYFDEIYKDWFYVLKAKAPAVAETGASTSSNIAQ</sequence>
<dbReference type="Gramene" id="KQL26076">
    <property type="protein sequence ID" value="KQL26076"/>
    <property type="gene ID" value="SETIT_032549mg"/>
</dbReference>
<dbReference type="Pfam" id="PF00112">
    <property type="entry name" value="Peptidase_C1"/>
    <property type="match status" value="1"/>
</dbReference>
<dbReference type="GO" id="GO:0006508">
    <property type="term" value="P:proteolysis"/>
    <property type="evidence" value="ECO:0007669"/>
    <property type="project" value="InterPro"/>
</dbReference>
<name>K4A107_SETIT</name>
<keyword evidence="3" id="KW-1185">Reference proteome</keyword>
<dbReference type="InterPro" id="IPR038765">
    <property type="entry name" value="Papain-like_cys_pep_sf"/>
</dbReference>
<dbReference type="HOGENOM" id="CLU_996006_0_0_1"/>
<dbReference type="InterPro" id="IPR000668">
    <property type="entry name" value="Peptidase_C1A_C"/>
</dbReference>
<dbReference type="EnsemblPlants" id="KQL26076">
    <property type="protein sequence ID" value="KQL26076"/>
    <property type="gene ID" value="SETIT_032549mg"/>
</dbReference>
<dbReference type="FunCoup" id="K4A107">
    <property type="interactions" value="647"/>
</dbReference>
<protein>
    <recommendedName>
        <fullName evidence="1">Peptidase C1A papain C-terminal domain-containing protein</fullName>
    </recommendedName>
</protein>
<dbReference type="Gene3D" id="3.90.70.10">
    <property type="entry name" value="Cysteine proteinases"/>
    <property type="match status" value="1"/>
</dbReference>
<accession>K4A107</accession>
<dbReference type="AlphaFoldDB" id="K4A107"/>
<proteinExistence type="predicted"/>
<evidence type="ECO:0000259" key="1">
    <source>
        <dbReference type="Pfam" id="PF00112"/>
    </source>
</evidence>